<dbReference type="EMBL" id="JABWUV010000001">
    <property type="protein sequence ID" value="KAF6387411.1"/>
    <property type="molecule type" value="Genomic_DNA"/>
</dbReference>
<comment type="caution">
    <text evidence="2">The sequence shown here is derived from an EMBL/GenBank/DDBJ whole genome shotgun (WGS) entry which is preliminary data.</text>
</comment>
<proteinExistence type="predicted"/>
<sequence length="131" mass="13875">MFCQKKISKQSSPREASLTQVPLIQACGRGTTQVPGRVRPRGHFLLPTPPDCPTSSAAEHSPGTVCGHREGHCLADERVQLRDFCLHLQTGSLAGSTPAIVLSSQVNIPGKDAPTSLMNVSYVPELSATGT</sequence>
<evidence type="ECO:0000313" key="2">
    <source>
        <dbReference type="EMBL" id="KAF6387411.1"/>
    </source>
</evidence>
<reference evidence="2 3" key="1">
    <citation type="journal article" date="2020" name="Nature">
        <title>Six reference-quality genomes reveal evolution of bat adaptations.</title>
        <authorList>
            <person name="Jebb D."/>
            <person name="Huang Z."/>
            <person name="Pippel M."/>
            <person name="Hughes G.M."/>
            <person name="Lavrichenko K."/>
            <person name="Devanna P."/>
            <person name="Winkler S."/>
            <person name="Jermiin L.S."/>
            <person name="Skirmuntt E.C."/>
            <person name="Katzourakis A."/>
            <person name="Burkitt-Gray L."/>
            <person name="Ray D.A."/>
            <person name="Sullivan K.A.M."/>
            <person name="Roscito J.G."/>
            <person name="Kirilenko B.M."/>
            <person name="Davalos L.M."/>
            <person name="Corthals A.P."/>
            <person name="Power M.L."/>
            <person name="Jones G."/>
            <person name="Ransome R.D."/>
            <person name="Dechmann D.K.N."/>
            <person name="Locatelli A.G."/>
            <person name="Puechmaille S.J."/>
            <person name="Fedrigo O."/>
            <person name="Jarvis E.D."/>
            <person name="Hiller M."/>
            <person name="Vernes S.C."/>
            <person name="Myers E.W."/>
            <person name="Teeling E.C."/>
        </authorList>
    </citation>
    <scope>NUCLEOTIDE SEQUENCE [LARGE SCALE GENOMIC DNA]</scope>
    <source>
        <strain evidence="2">MMyoMyo1</strain>
        <tissue evidence="2">Flight muscle</tissue>
    </source>
</reference>
<dbReference type="AlphaFoldDB" id="A0A7J8AMB1"/>
<dbReference type="Proteomes" id="UP000527355">
    <property type="component" value="Unassembled WGS sequence"/>
</dbReference>
<protein>
    <submittedName>
        <fullName evidence="2">Uncharacterized protein</fullName>
    </submittedName>
</protein>
<evidence type="ECO:0000313" key="3">
    <source>
        <dbReference type="Proteomes" id="UP000527355"/>
    </source>
</evidence>
<accession>A0A7J8AMB1</accession>
<organism evidence="2 3">
    <name type="scientific">Myotis myotis</name>
    <name type="common">Greater mouse-eared bat</name>
    <name type="synonym">Vespertilio myotis</name>
    <dbReference type="NCBI Taxonomy" id="51298"/>
    <lineage>
        <taxon>Eukaryota</taxon>
        <taxon>Metazoa</taxon>
        <taxon>Chordata</taxon>
        <taxon>Craniata</taxon>
        <taxon>Vertebrata</taxon>
        <taxon>Euteleostomi</taxon>
        <taxon>Mammalia</taxon>
        <taxon>Eutheria</taxon>
        <taxon>Laurasiatheria</taxon>
        <taxon>Chiroptera</taxon>
        <taxon>Yangochiroptera</taxon>
        <taxon>Vespertilionidae</taxon>
        <taxon>Myotis</taxon>
    </lineage>
</organism>
<evidence type="ECO:0000256" key="1">
    <source>
        <dbReference type="SAM" id="MobiDB-lite"/>
    </source>
</evidence>
<feature type="region of interest" description="Disordered" evidence="1">
    <location>
        <begin position="30"/>
        <end position="63"/>
    </location>
</feature>
<keyword evidence="3" id="KW-1185">Reference proteome</keyword>
<dbReference type="PROSITE" id="PS51257">
    <property type="entry name" value="PROKAR_LIPOPROTEIN"/>
    <property type="match status" value="1"/>
</dbReference>
<name>A0A7J8AMB1_MYOMY</name>
<gene>
    <name evidence="2" type="ORF">mMyoMyo1_007913</name>
</gene>